<dbReference type="SUPFAM" id="SSF56112">
    <property type="entry name" value="Protein kinase-like (PK-like)"/>
    <property type="match status" value="1"/>
</dbReference>
<dbReference type="PANTHER" id="PTHR11012">
    <property type="entry name" value="PROTEIN KINASE-LIKE DOMAIN-CONTAINING"/>
    <property type="match status" value="1"/>
</dbReference>
<keyword evidence="2" id="KW-1185">Reference proteome</keyword>
<organism evidence="1 2">
    <name type="scientific">Triparma retinervis</name>
    <dbReference type="NCBI Taxonomy" id="2557542"/>
    <lineage>
        <taxon>Eukaryota</taxon>
        <taxon>Sar</taxon>
        <taxon>Stramenopiles</taxon>
        <taxon>Ochrophyta</taxon>
        <taxon>Bolidophyceae</taxon>
        <taxon>Parmales</taxon>
        <taxon>Triparmaceae</taxon>
        <taxon>Triparma</taxon>
    </lineage>
</organism>
<feature type="non-terminal residue" evidence="1">
    <location>
        <position position="1"/>
    </location>
</feature>
<name>A0A9W7E0X7_9STRA</name>
<evidence type="ECO:0000313" key="1">
    <source>
        <dbReference type="EMBL" id="GMH58003.1"/>
    </source>
</evidence>
<dbReference type="Proteomes" id="UP001165082">
    <property type="component" value="Unassembled WGS sequence"/>
</dbReference>
<dbReference type="EMBL" id="BRXZ01003595">
    <property type="protein sequence ID" value="GMH58003.1"/>
    <property type="molecule type" value="Genomic_DNA"/>
</dbReference>
<dbReference type="AlphaFoldDB" id="A0A9W7E0X7"/>
<dbReference type="InterPro" id="IPR011009">
    <property type="entry name" value="Kinase-like_dom_sf"/>
</dbReference>
<protein>
    <submittedName>
        <fullName evidence="1">Uncharacterized protein</fullName>
    </submittedName>
</protein>
<accession>A0A9W7E0X7</accession>
<dbReference type="Pfam" id="PF02958">
    <property type="entry name" value="EcKL"/>
    <property type="match status" value="1"/>
</dbReference>
<feature type="non-terminal residue" evidence="1">
    <location>
        <position position="165"/>
    </location>
</feature>
<gene>
    <name evidence="1" type="ORF">TrRE_jg997</name>
</gene>
<dbReference type="Gene3D" id="3.90.1200.10">
    <property type="match status" value="1"/>
</dbReference>
<dbReference type="InterPro" id="IPR004119">
    <property type="entry name" value="EcKL"/>
</dbReference>
<dbReference type="OrthoDB" id="190089at2759"/>
<sequence length="165" mass="18910">PVPKTNNYSPEPDVVTALYKTVPNGLPKILTWCSSSAYTTVCHGDARIDNVYFRPNADPRYEGMKYEGGMYDWAQCMRAPAFYDLSWAISHSFSRDFYAEHADRLVELYWETLCKELPEEEAKKLSLEEFLIGYAVSESVAVAKCILAYETLAKEKKSKDYPHKK</sequence>
<reference evidence="1" key="1">
    <citation type="submission" date="2022-07" db="EMBL/GenBank/DDBJ databases">
        <title>Genome analysis of Parmales, a sister group of diatoms, reveals the evolutionary specialization of diatoms from phago-mixotrophs to photoautotrophs.</title>
        <authorList>
            <person name="Ban H."/>
            <person name="Sato S."/>
            <person name="Yoshikawa S."/>
            <person name="Kazumasa Y."/>
            <person name="Nakamura Y."/>
            <person name="Ichinomiya M."/>
            <person name="Saitoh K."/>
            <person name="Sato N."/>
            <person name="Blanc-Mathieu R."/>
            <person name="Endo H."/>
            <person name="Kuwata A."/>
            <person name="Ogata H."/>
        </authorList>
    </citation>
    <scope>NUCLEOTIDE SEQUENCE</scope>
</reference>
<evidence type="ECO:0000313" key="2">
    <source>
        <dbReference type="Proteomes" id="UP001165082"/>
    </source>
</evidence>
<comment type="caution">
    <text evidence="1">The sequence shown here is derived from an EMBL/GenBank/DDBJ whole genome shotgun (WGS) entry which is preliminary data.</text>
</comment>
<proteinExistence type="predicted"/>
<dbReference type="PANTHER" id="PTHR11012:SF30">
    <property type="entry name" value="PROTEIN KINASE-LIKE DOMAIN-CONTAINING"/>
    <property type="match status" value="1"/>
</dbReference>